<accession>A0A1Y0EP76</accession>
<name>A0A1Y0EP76_9BURK</name>
<dbReference type="Proteomes" id="UP000196138">
    <property type="component" value="Chromosome"/>
</dbReference>
<proteinExistence type="predicted"/>
<protein>
    <submittedName>
        <fullName evidence="1">Uncharacterized protein</fullName>
    </submittedName>
</protein>
<evidence type="ECO:0000313" key="1">
    <source>
        <dbReference type="EMBL" id="ARU05268.1"/>
    </source>
</evidence>
<dbReference type="AlphaFoldDB" id="A0A1Y0EP76"/>
<evidence type="ECO:0000313" key="2">
    <source>
        <dbReference type="Proteomes" id="UP000196138"/>
    </source>
</evidence>
<gene>
    <name evidence="1" type="ORF">CCO03_11780</name>
</gene>
<organism evidence="1 2">
    <name type="scientific">Comamonas serinivorans</name>
    <dbReference type="NCBI Taxonomy" id="1082851"/>
    <lineage>
        <taxon>Bacteria</taxon>
        <taxon>Pseudomonadati</taxon>
        <taxon>Pseudomonadota</taxon>
        <taxon>Betaproteobacteria</taxon>
        <taxon>Burkholderiales</taxon>
        <taxon>Comamonadaceae</taxon>
        <taxon>Comamonas</taxon>
    </lineage>
</organism>
<dbReference type="KEGG" id="cser:CCO03_11780"/>
<keyword evidence="2" id="KW-1185">Reference proteome</keyword>
<reference evidence="1 2" key="1">
    <citation type="submission" date="2017-05" db="EMBL/GenBank/DDBJ databases">
        <authorList>
            <person name="Song R."/>
            <person name="Chenine A.L."/>
            <person name="Ruprecht R.M."/>
        </authorList>
    </citation>
    <scope>NUCLEOTIDE SEQUENCE [LARGE SCALE GENOMIC DNA]</scope>
    <source>
        <strain evidence="1 2">DSM 26136</strain>
    </source>
</reference>
<dbReference type="EMBL" id="CP021455">
    <property type="protein sequence ID" value="ARU05268.1"/>
    <property type="molecule type" value="Genomic_DNA"/>
</dbReference>
<sequence length="177" mass="18289">MLLAAWLYAAQAGAVFYTFPLGSQALTMRVGPSTGVAEVSFTVSGSSLSPSPLEVSAASPIEVEVIWQRPFLGGLFSSATVTVDASAGLACQAGSGCGSTVIPFSDICWTTSDPAGSGEDLVSSCFTGSASQQVASFGAVLGTSRGMRNNLTFRYRNTRVYPAGTYRGRVTFTATLL</sequence>